<dbReference type="EMBL" id="UPTC01000308">
    <property type="protein sequence ID" value="VBB27911.1"/>
    <property type="molecule type" value="Genomic_DNA"/>
</dbReference>
<accession>A0A498S8P5</accession>
<evidence type="ECO:0000313" key="3">
    <source>
        <dbReference type="Proteomes" id="UP000276991"/>
    </source>
</evidence>
<dbReference type="Proteomes" id="UP000276991">
    <property type="component" value="Unassembled WGS sequence"/>
</dbReference>
<protein>
    <recommendedName>
        <fullName evidence="1">Lipid-binding serum glycoprotein C-terminal domain-containing protein</fullName>
    </recommendedName>
</protein>
<dbReference type="InterPro" id="IPR032942">
    <property type="entry name" value="BPI/LBP/Plunc"/>
</dbReference>
<keyword evidence="3" id="KW-1185">Reference proteome</keyword>
<dbReference type="SMART" id="SM00329">
    <property type="entry name" value="BPI2"/>
    <property type="match status" value="1"/>
</dbReference>
<dbReference type="OrthoDB" id="5874601at2759"/>
<organism evidence="2 3">
    <name type="scientific">Acanthocheilonema viteae</name>
    <name type="common">Filarial nematode worm</name>
    <name type="synonym">Dipetalonema viteae</name>
    <dbReference type="NCBI Taxonomy" id="6277"/>
    <lineage>
        <taxon>Eukaryota</taxon>
        <taxon>Metazoa</taxon>
        <taxon>Ecdysozoa</taxon>
        <taxon>Nematoda</taxon>
        <taxon>Chromadorea</taxon>
        <taxon>Rhabditida</taxon>
        <taxon>Spirurina</taxon>
        <taxon>Spiruromorpha</taxon>
        <taxon>Filarioidea</taxon>
        <taxon>Onchocercidae</taxon>
        <taxon>Acanthocheilonema</taxon>
    </lineage>
</organism>
<feature type="domain" description="Lipid-binding serum glycoprotein C-terminal" evidence="1">
    <location>
        <begin position="45"/>
        <end position="239"/>
    </location>
</feature>
<gene>
    <name evidence="2" type="ORF">NAV_LOCUS2741</name>
</gene>
<dbReference type="PANTHER" id="PTHR10504">
    <property type="entry name" value="BACTERICIDAL PERMEABILITY-INCREASING BPI PROTEIN-RELATED"/>
    <property type="match status" value="1"/>
</dbReference>
<feature type="non-terminal residue" evidence="2">
    <location>
        <position position="1"/>
    </location>
</feature>
<dbReference type="SUPFAM" id="SSF55394">
    <property type="entry name" value="Bactericidal permeability-increasing protein, BPI"/>
    <property type="match status" value="1"/>
</dbReference>
<dbReference type="Gene3D" id="3.15.20.10">
    <property type="entry name" value="Bactericidal permeability-increasing protein, domain 2"/>
    <property type="match status" value="1"/>
</dbReference>
<dbReference type="AlphaFoldDB" id="A0A498S8P5"/>
<dbReference type="PANTHER" id="PTHR10504:SF144">
    <property type="entry name" value="BPI1 DOMAIN-CONTAINING PROTEIN"/>
    <property type="match status" value="1"/>
</dbReference>
<dbReference type="GO" id="GO:0005615">
    <property type="term" value="C:extracellular space"/>
    <property type="evidence" value="ECO:0007669"/>
    <property type="project" value="TreeGrafter"/>
</dbReference>
<dbReference type="Pfam" id="PF02886">
    <property type="entry name" value="LBP_BPI_CETP_C"/>
    <property type="match status" value="1"/>
</dbReference>
<evidence type="ECO:0000259" key="1">
    <source>
        <dbReference type="SMART" id="SM00329"/>
    </source>
</evidence>
<reference evidence="2 3" key="1">
    <citation type="submission" date="2018-08" db="EMBL/GenBank/DDBJ databases">
        <authorList>
            <person name="Laetsch R D."/>
            <person name="Stevens L."/>
            <person name="Kumar S."/>
            <person name="Blaxter L. M."/>
        </authorList>
    </citation>
    <scope>NUCLEOTIDE SEQUENCE [LARGE SCALE GENOMIC DNA]</scope>
</reference>
<proteinExistence type="predicted"/>
<dbReference type="STRING" id="6277.A0A498S8P5"/>
<evidence type="ECO:0000313" key="2">
    <source>
        <dbReference type="EMBL" id="VBB27911.1"/>
    </source>
</evidence>
<name>A0A498S8P5_ACAVI</name>
<dbReference type="GO" id="GO:0008289">
    <property type="term" value="F:lipid binding"/>
    <property type="evidence" value="ECO:0007669"/>
    <property type="project" value="InterPro"/>
</dbReference>
<sequence length="250" mass="27545">ANFLSFRIGPETPSIGSLLVTTCDISSDYSGEDFENEALFIRLLRLSQRRRRYHLYHQQRSKRQAITGSDLGSLGDLADLGICLGDIIPAIKEKYPNRTLALLIHTSRAPSIAISRRSGGNVQLDLIADVNIYLDKTNIRVGTMTVIAVADIMLRAMGQQIVANASLPVFRLMDRDQTLGLQQDALDNLASLAGDMILKVANQQLNRGLRISLPTSSTLPLNIINPHIQIFEHSIYIGSDFTVSPSVIFS</sequence>
<dbReference type="InterPro" id="IPR001124">
    <property type="entry name" value="Lipid-bd_serum_glycop_C"/>
</dbReference>
<dbReference type="InterPro" id="IPR017943">
    <property type="entry name" value="Bactericidal_perm-incr_a/b_dom"/>
</dbReference>